<dbReference type="AlphaFoldDB" id="A0A366I8Y7"/>
<gene>
    <name evidence="2" type="ORF">DES36_10630</name>
</gene>
<reference evidence="2 3" key="1">
    <citation type="submission" date="2018-06" db="EMBL/GenBank/DDBJ databases">
        <title>Genomic Encyclopedia of Type Strains, Phase IV (KMG-IV): sequencing the most valuable type-strain genomes for metagenomic binning, comparative biology and taxonomic classification.</title>
        <authorList>
            <person name="Goeker M."/>
        </authorList>
    </citation>
    <scope>NUCLEOTIDE SEQUENCE [LARGE SCALE GENOMIC DNA]</scope>
    <source>
        <strain evidence="2 3">DSM 22112</strain>
    </source>
</reference>
<name>A0A366I8Y7_9FIRM</name>
<evidence type="ECO:0000313" key="3">
    <source>
        <dbReference type="Proteomes" id="UP000253490"/>
    </source>
</evidence>
<dbReference type="EMBL" id="QNRX01000006">
    <property type="protein sequence ID" value="RBP65920.1"/>
    <property type="molecule type" value="Genomic_DNA"/>
</dbReference>
<keyword evidence="3" id="KW-1185">Reference proteome</keyword>
<comment type="caution">
    <text evidence="2">The sequence shown here is derived from an EMBL/GenBank/DDBJ whole genome shotgun (WGS) entry which is preliminary data.</text>
</comment>
<proteinExistence type="predicted"/>
<dbReference type="Proteomes" id="UP000253490">
    <property type="component" value="Unassembled WGS sequence"/>
</dbReference>
<dbReference type="PANTHER" id="PTHR40076:SF1">
    <property type="entry name" value="MEMBRANE PROTEIN"/>
    <property type="match status" value="1"/>
</dbReference>
<evidence type="ECO:0000313" key="2">
    <source>
        <dbReference type="EMBL" id="RBP65920.1"/>
    </source>
</evidence>
<keyword evidence="1" id="KW-0812">Transmembrane</keyword>
<dbReference type="InterPro" id="IPR010380">
    <property type="entry name" value="DUF975"/>
</dbReference>
<dbReference type="PANTHER" id="PTHR40076">
    <property type="entry name" value="MEMBRANE PROTEIN-RELATED"/>
    <property type="match status" value="1"/>
</dbReference>
<sequence>MMWTRAELKTRAKSVLKVTYWKSFLVSIILAIVGGSGGGSSSMRARMGNETGANFLDEYNYSNGDFNGFGNEIPFDSIMDGEMLAYLLAVFGIIALIALLVGIALRIFLGYPLEMGGRKFFVQSSRYGADLNYLGYGFTKGNYLNIVKTMFFRDLYIFFWSLLLIIPGIIKSYSYSMVPYILADNPQMETDVAIQMSMNMTKGHKFNMWVLDLSFIGWYILGMIALGIGILFVLPYENATKAELYIELRKEAIESGLISAHDLVES</sequence>
<accession>A0A366I8Y7</accession>
<feature type="transmembrane region" description="Helical" evidence="1">
    <location>
        <begin position="216"/>
        <end position="236"/>
    </location>
</feature>
<protein>
    <submittedName>
        <fullName evidence="2">Uncharacterized protein DUF975</fullName>
    </submittedName>
</protein>
<dbReference type="Pfam" id="PF06161">
    <property type="entry name" value="DUF975"/>
    <property type="match status" value="1"/>
</dbReference>
<evidence type="ECO:0000256" key="1">
    <source>
        <dbReference type="SAM" id="Phobius"/>
    </source>
</evidence>
<feature type="transmembrane region" description="Helical" evidence="1">
    <location>
        <begin position="20"/>
        <end position="39"/>
    </location>
</feature>
<feature type="transmembrane region" description="Helical" evidence="1">
    <location>
        <begin position="155"/>
        <end position="175"/>
    </location>
</feature>
<keyword evidence="1" id="KW-0472">Membrane</keyword>
<feature type="transmembrane region" description="Helical" evidence="1">
    <location>
        <begin position="84"/>
        <end position="109"/>
    </location>
</feature>
<organism evidence="2 3">
    <name type="scientific">Alkalibaculum bacchi</name>
    <dbReference type="NCBI Taxonomy" id="645887"/>
    <lineage>
        <taxon>Bacteria</taxon>
        <taxon>Bacillati</taxon>
        <taxon>Bacillota</taxon>
        <taxon>Clostridia</taxon>
        <taxon>Eubacteriales</taxon>
        <taxon>Eubacteriaceae</taxon>
        <taxon>Alkalibaculum</taxon>
    </lineage>
</organism>
<keyword evidence="1" id="KW-1133">Transmembrane helix</keyword>